<keyword evidence="2" id="KW-1003">Cell membrane</keyword>
<dbReference type="GO" id="GO:0007165">
    <property type="term" value="P:signal transduction"/>
    <property type="evidence" value="ECO:0007669"/>
    <property type="project" value="UniProtKB-KW"/>
</dbReference>
<evidence type="ECO:0000256" key="6">
    <source>
        <dbReference type="ARBA" id="ARBA00023224"/>
    </source>
</evidence>
<dbReference type="PROSITE" id="PS50111">
    <property type="entry name" value="CHEMOTAXIS_TRANSDUC_2"/>
    <property type="match status" value="1"/>
</dbReference>
<evidence type="ECO:0000313" key="12">
    <source>
        <dbReference type="Proteomes" id="UP000229740"/>
    </source>
</evidence>
<feature type="domain" description="Methyl-accepting transducer" evidence="10">
    <location>
        <begin position="387"/>
        <end position="651"/>
    </location>
</feature>
<comment type="subcellular location">
    <subcellularLocation>
        <location evidence="1">Cell membrane</location>
        <topology evidence="1">Multi-pass membrane protein</topology>
    </subcellularLocation>
</comment>
<evidence type="ECO:0000256" key="9">
    <source>
        <dbReference type="SAM" id="Phobius"/>
    </source>
</evidence>
<dbReference type="PANTHER" id="PTHR32089">
    <property type="entry name" value="METHYL-ACCEPTING CHEMOTAXIS PROTEIN MCPB"/>
    <property type="match status" value="1"/>
</dbReference>
<proteinExistence type="predicted"/>
<dbReference type="Pfam" id="PF00015">
    <property type="entry name" value="MCPsignal"/>
    <property type="match status" value="1"/>
</dbReference>
<dbReference type="InterPro" id="IPR004089">
    <property type="entry name" value="MCPsignal_dom"/>
</dbReference>
<protein>
    <recommendedName>
        <fullName evidence="10">Methyl-accepting transducer domain-containing protein</fullName>
    </recommendedName>
</protein>
<accession>A0A2G6E550</accession>
<comment type="caution">
    <text evidence="11">The sequence shown here is derived from an EMBL/GenBank/DDBJ whole genome shotgun (WGS) entry which is preliminary data.</text>
</comment>
<evidence type="ECO:0000256" key="2">
    <source>
        <dbReference type="ARBA" id="ARBA00022475"/>
    </source>
</evidence>
<dbReference type="InterPro" id="IPR033463">
    <property type="entry name" value="sCache_3"/>
</dbReference>
<dbReference type="SUPFAM" id="SSF58104">
    <property type="entry name" value="Methyl-accepting chemotaxis protein (MCP) signaling domain"/>
    <property type="match status" value="2"/>
</dbReference>
<keyword evidence="5 9" id="KW-0472">Membrane</keyword>
<dbReference type="SMART" id="SM00283">
    <property type="entry name" value="MA"/>
    <property type="match status" value="1"/>
</dbReference>
<dbReference type="Gene3D" id="1.10.287.950">
    <property type="entry name" value="Methyl-accepting chemotaxis protein"/>
    <property type="match status" value="2"/>
</dbReference>
<evidence type="ECO:0000256" key="7">
    <source>
        <dbReference type="PROSITE-ProRule" id="PRU00284"/>
    </source>
</evidence>
<keyword evidence="3 9" id="KW-0812">Transmembrane</keyword>
<name>A0A2G6E550_9BACT</name>
<dbReference type="Proteomes" id="UP000229740">
    <property type="component" value="Unassembled WGS sequence"/>
</dbReference>
<keyword evidence="6 7" id="KW-0807">Transducer</keyword>
<sequence>MTLTFKTKIILSVSVMILGILLISTFAYVNYMKQGYFEAIEWRSEALAQSLVMSIKRKFRSLPNIQSFLNAEISHCTQLYDVNKEKNLTHIAVINTAHKIAVHNDPKMIGRSVDSPVLREQLEKREQITVLDDTIYHTLVPIFGTEEGVYIGTVDIGFAKHAVDMKAHYIFLYAAGILAGSLLLSFFGISFLLKKFVSSPVSELAGIGQKIAAGEGVSLSPPIRQNDEIEVLQSAFYEIASYLSHITDVASDIAEGVLEGEIQVRSQGDLLGTSVRKMHRYLSEVALLTAQISEGNLSQTIQLRSKHDTFGRVMLSMTEGLRSLITQIRFSARQITATGQNIVDLTTQDIDIVHNVDHSIEQVASTMEGMSSSVEKVISSIEALSSSSDQTSSSVAAMASCIHEIATESLELSDKTDESLAFLKDAVNSLRGIVKYTDDSKKLSQETIDDSVAGWKAVKDVLLNMKTIHHTVNMSVESITRFAKRSEDIGSILDVIRNISEQTSLLALNASIIAAQAGVHGRGFAVVANEIKELANGVASSVKDIADIIKSLQKETQDVVQAIHEGAEYVEQGMEETNQAMATLEKISRSAERSSSVVNDIAETLHSLLGDSLNVVNSMQRVNKMTCDIKQATSEQELTSAQISQAIDHINRMTSQVHQATSDQLNAILQVLDMTQSVSVWTEKNRESSSRIADTTEELAVQSDVLLSSIDRFILHEQNKELDLKPESDSDGLGALEQQSSAARISG</sequence>
<dbReference type="AlphaFoldDB" id="A0A2G6E550"/>
<evidence type="ECO:0000256" key="5">
    <source>
        <dbReference type="ARBA" id="ARBA00023136"/>
    </source>
</evidence>
<feature type="region of interest" description="Disordered" evidence="8">
    <location>
        <begin position="722"/>
        <end position="747"/>
    </location>
</feature>
<feature type="transmembrane region" description="Helical" evidence="9">
    <location>
        <begin position="170"/>
        <end position="193"/>
    </location>
</feature>
<dbReference type="GO" id="GO:0005886">
    <property type="term" value="C:plasma membrane"/>
    <property type="evidence" value="ECO:0007669"/>
    <property type="project" value="UniProtKB-SubCell"/>
</dbReference>
<reference evidence="11 12" key="1">
    <citation type="submission" date="2017-10" db="EMBL/GenBank/DDBJ databases">
        <title>Novel microbial diversity and functional potential in the marine mammal oral microbiome.</title>
        <authorList>
            <person name="Dudek N.K."/>
            <person name="Sun C.L."/>
            <person name="Burstein D."/>
            <person name="Kantor R.S."/>
            <person name="Aliaga Goltsman D.S."/>
            <person name="Bik E.M."/>
            <person name="Thomas B.C."/>
            <person name="Banfield J.F."/>
            <person name="Relman D.A."/>
        </authorList>
    </citation>
    <scope>NUCLEOTIDE SEQUENCE [LARGE SCALE GENOMIC DNA]</scope>
    <source>
        <strain evidence="11">DOLZORAL124_49_17</strain>
    </source>
</reference>
<feature type="transmembrane region" description="Helical" evidence="9">
    <location>
        <begin position="12"/>
        <end position="31"/>
    </location>
</feature>
<dbReference type="EMBL" id="PDPS01000028">
    <property type="protein sequence ID" value="PID57204.1"/>
    <property type="molecule type" value="Genomic_DNA"/>
</dbReference>
<dbReference type="SUPFAM" id="SSF103190">
    <property type="entry name" value="Sensory domain-like"/>
    <property type="match status" value="1"/>
</dbReference>
<evidence type="ECO:0000313" key="11">
    <source>
        <dbReference type="EMBL" id="PID57204.1"/>
    </source>
</evidence>
<evidence type="ECO:0000256" key="8">
    <source>
        <dbReference type="SAM" id="MobiDB-lite"/>
    </source>
</evidence>
<evidence type="ECO:0000256" key="3">
    <source>
        <dbReference type="ARBA" id="ARBA00022692"/>
    </source>
</evidence>
<dbReference type="Gene3D" id="6.10.340.10">
    <property type="match status" value="1"/>
</dbReference>
<evidence type="ECO:0000259" key="10">
    <source>
        <dbReference type="PROSITE" id="PS50111"/>
    </source>
</evidence>
<organism evidence="11 12">
    <name type="scientific">candidate division KSB3 bacterium</name>
    <dbReference type="NCBI Taxonomy" id="2044937"/>
    <lineage>
        <taxon>Bacteria</taxon>
        <taxon>candidate division KSB3</taxon>
    </lineage>
</organism>
<evidence type="ECO:0000256" key="4">
    <source>
        <dbReference type="ARBA" id="ARBA00022989"/>
    </source>
</evidence>
<keyword evidence="4 9" id="KW-1133">Transmembrane helix</keyword>
<evidence type="ECO:0000256" key="1">
    <source>
        <dbReference type="ARBA" id="ARBA00004651"/>
    </source>
</evidence>
<dbReference type="Pfam" id="PF17203">
    <property type="entry name" value="sCache_3_2"/>
    <property type="match status" value="1"/>
</dbReference>
<dbReference type="InterPro" id="IPR029151">
    <property type="entry name" value="Sensor-like_sf"/>
</dbReference>
<feature type="compositionally biased region" description="Polar residues" evidence="8">
    <location>
        <begin position="737"/>
        <end position="747"/>
    </location>
</feature>
<gene>
    <name evidence="11" type="ORF">CSB45_08220</name>
</gene>
<dbReference type="PANTHER" id="PTHR32089:SF112">
    <property type="entry name" value="LYSOZYME-LIKE PROTEIN-RELATED"/>
    <property type="match status" value="1"/>
</dbReference>